<accession>A0A4Y2ABG3</accession>
<dbReference type="AlphaFoldDB" id="A0A4Y2ABG3"/>
<name>A0A4Y2ABG3_ARAVE</name>
<gene>
    <name evidence="1" type="ORF">AVEN_53362_1</name>
</gene>
<dbReference type="Proteomes" id="UP000499080">
    <property type="component" value="Unassembled WGS sequence"/>
</dbReference>
<protein>
    <submittedName>
        <fullName evidence="1">Uncharacterized protein</fullName>
    </submittedName>
</protein>
<evidence type="ECO:0000313" key="2">
    <source>
        <dbReference type="Proteomes" id="UP000499080"/>
    </source>
</evidence>
<sequence length="141" mass="15839">MKFADPTTSAAQSQMPVCCGNDVQLSPHTTPSTAGRRQPLRCVMMTMTEITNKTSKSYYWHLFCSVIRKATRRKRSMVSFLSGSSFGWSFSRRFPEEFPTPDAQEGNEELLSAFHCLHQSISSEDPFRDCACSGTSKKLIP</sequence>
<keyword evidence="2" id="KW-1185">Reference proteome</keyword>
<dbReference type="EMBL" id="BGPR01000010">
    <property type="protein sequence ID" value="GBL76659.1"/>
    <property type="molecule type" value="Genomic_DNA"/>
</dbReference>
<comment type="caution">
    <text evidence="1">The sequence shown here is derived from an EMBL/GenBank/DDBJ whole genome shotgun (WGS) entry which is preliminary data.</text>
</comment>
<organism evidence="1 2">
    <name type="scientific">Araneus ventricosus</name>
    <name type="common">Orbweaver spider</name>
    <name type="synonym">Epeira ventricosa</name>
    <dbReference type="NCBI Taxonomy" id="182803"/>
    <lineage>
        <taxon>Eukaryota</taxon>
        <taxon>Metazoa</taxon>
        <taxon>Ecdysozoa</taxon>
        <taxon>Arthropoda</taxon>
        <taxon>Chelicerata</taxon>
        <taxon>Arachnida</taxon>
        <taxon>Araneae</taxon>
        <taxon>Araneomorphae</taxon>
        <taxon>Entelegynae</taxon>
        <taxon>Araneoidea</taxon>
        <taxon>Araneidae</taxon>
        <taxon>Araneus</taxon>
    </lineage>
</organism>
<evidence type="ECO:0000313" key="1">
    <source>
        <dbReference type="EMBL" id="GBL76659.1"/>
    </source>
</evidence>
<reference evidence="1 2" key="1">
    <citation type="journal article" date="2019" name="Sci. Rep.">
        <title>Orb-weaving spider Araneus ventricosus genome elucidates the spidroin gene catalogue.</title>
        <authorList>
            <person name="Kono N."/>
            <person name="Nakamura H."/>
            <person name="Ohtoshi R."/>
            <person name="Moran D.A.P."/>
            <person name="Shinohara A."/>
            <person name="Yoshida Y."/>
            <person name="Fujiwara M."/>
            <person name="Mori M."/>
            <person name="Tomita M."/>
            <person name="Arakawa K."/>
        </authorList>
    </citation>
    <scope>NUCLEOTIDE SEQUENCE [LARGE SCALE GENOMIC DNA]</scope>
</reference>
<proteinExistence type="predicted"/>